<dbReference type="PANTHER" id="PTHR31355:SF32">
    <property type="entry name" value="TORTIFOLIA1-LIKE PROTEIN 4"/>
    <property type="match status" value="1"/>
</dbReference>
<dbReference type="OrthoDB" id="1904066at2759"/>
<gene>
    <name evidence="4" type="ORF">CMV_003327</name>
</gene>
<dbReference type="PANTHER" id="PTHR31355">
    <property type="entry name" value="MICROTUBULE-ASSOCIATED PROTEIN TORTIFOLIA1"/>
    <property type="match status" value="1"/>
</dbReference>
<feature type="region of interest" description="Disordered" evidence="2">
    <location>
        <begin position="1"/>
        <end position="20"/>
    </location>
</feature>
<dbReference type="Gene3D" id="1.25.10.10">
    <property type="entry name" value="Leucine-rich Repeat Variant"/>
    <property type="match status" value="1"/>
</dbReference>
<feature type="domain" description="TORTIFOLIA1/SINE1-2 N-terminal" evidence="3">
    <location>
        <begin position="19"/>
        <end position="291"/>
    </location>
</feature>
<evidence type="ECO:0000256" key="1">
    <source>
        <dbReference type="PROSITE-ProRule" id="PRU00103"/>
    </source>
</evidence>
<accession>A0A8J4RUN8</accession>
<evidence type="ECO:0000313" key="4">
    <source>
        <dbReference type="EMBL" id="KAF3973218.1"/>
    </source>
</evidence>
<dbReference type="AlphaFoldDB" id="A0A8J4RUN8"/>
<evidence type="ECO:0000313" key="5">
    <source>
        <dbReference type="Proteomes" id="UP000737018"/>
    </source>
</evidence>
<keyword evidence="5" id="KW-1185">Reference proteome</keyword>
<dbReference type="PROSITE" id="PS50077">
    <property type="entry name" value="HEAT_REPEAT"/>
    <property type="match status" value="1"/>
</dbReference>
<dbReference type="Proteomes" id="UP000737018">
    <property type="component" value="Unassembled WGS sequence"/>
</dbReference>
<dbReference type="InterPro" id="IPR033337">
    <property type="entry name" value="TORTIFOLIA1/SINE1-2"/>
</dbReference>
<feature type="compositionally biased region" description="Low complexity" evidence="2">
    <location>
        <begin position="299"/>
        <end position="314"/>
    </location>
</feature>
<dbReference type="InterPro" id="IPR016024">
    <property type="entry name" value="ARM-type_fold"/>
</dbReference>
<protein>
    <recommendedName>
        <fullName evidence="3">TORTIFOLIA1/SINE1-2 N-terminal domain-containing protein</fullName>
    </recommendedName>
</protein>
<feature type="region of interest" description="Disordered" evidence="2">
    <location>
        <begin position="578"/>
        <end position="603"/>
    </location>
</feature>
<reference evidence="4" key="1">
    <citation type="submission" date="2020-03" db="EMBL/GenBank/DDBJ databases">
        <title>Castanea mollissima Vanexum genome sequencing.</title>
        <authorList>
            <person name="Staton M."/>
        </authorList>
    </citation>
    <scope>NUCLEOTIDE SEQUENCE</scope>
    <source>
        <tissue evidence="4">Leaf</tissue>
    </source>
</reference>
<evidence type="ECO:0000256" key="2">
    <source>
        <dbReference type="SAM" id="MobiDB-lite"/>
    </source>
</evidence>
<name>A0A8J4RUN8_9ROSI</name>
<feature type="compositionally biased region" description="Basic and acidic residues" evidence="2">
    <location>
        <begin position="355"/>
        <end position="365"/>
    </location>
</feature>
<dbReference type="InterPro" id="IPR021133">
    <property type="entry name" value="HEAT_type_2"/>
</dbReference>
<dbReference type="InterPro" id="IPR011989">
    <property type="entry name" value="ARM-like"/>
</dbReference>
<dbReference type="Pfam" id="PF24714">
    <property type="entry name" value="TOR1L1_N"/>
    <property type="match status" value="1"/>
</dbReference>
<dbReference type="GO" id="GO:0008017">
    <property type="term" value="F:microtubule binding"/>
    <property type="evidence" value="ECO:0007669"/>
    <property type="project" value="InterPro"/>
</dbReference>
<dbReference type="EMBL" id="JRKL02000265">
    <property type="protein sequence ID" value="KAF3973218.1"/>
    <property type="molecule type" value="Genomic_DNA"/>
</dbReference>
<feature type="compositionally biased region" description="Low complexity" evidence="2">
    <location>
        <begin position="578"/>
        <end position="590"/>
    </location>
</feature>
<dbReference type="GO" id="GO:0005874">
    <property type="term" value="C:microtubule"/>
    <property type="evidence" value="ECO:0007669"/>
    <property type="project" value="InterPro"/>
</dbReference>
<evidence type="ECO:0000259" key="3">
    <source>
        <dbReference type="Pfam" id="PF24714"/>
    </source>
</evidence>
<comment type="caution">
    <text evidence="4">The sequence shown here is derived from an EMBL/GenBank/DDBJ whole genome shotgun (WGS) entry which is preliminary data.</text>
</comment>
<feature type="compositionally biased region" description="Polar residues" evidence="2">
    <location>
        <begin position="342"/>
        <end position="353"/>
    </location>
</feature>
<dbReference type="FunFam" id="1.25.10.10:FF:000464">
    <property type="entry name" value="TORTIFOLIA1-like protein 3 isoform A"/>
    <property type="match status" value="1"/>
</dbReference>
<feature type="region of interest" description="Disordered" evidence="2">
    <location>
        <begin position="299"/>
        <end position="380"/>
    </location>
</feature>
<organism evidence="4 5">
    <name type="scientific">Castanea mollissima</name>
    <name type="common">Chinese chestnut</name>
    <dbReference type="NCBI Taxonomy" id="60419"/>
    <lineage>
        <taxon>Eukaryota</taxon>
        <taxon>Viridiplantae</taxon>
        <taxon>Streptophyta</taxon>
        <taxon>Embryophyta</taxon>
        <taxon>Tracheophyta</taxon>
        <taxon>Spermatophyta</taxon>
        <taxon>Magnoliopsida</taxon>
        <taxon>eudicotyledons</taxon>
        <taxon>Gunneridae</taxon>
        <taxon>Pentapetalae</taxon>
        <taxon>rosids</taxon>
        <taxon>fabids</taxon>
        <taxon>Fagales</taxon>
        <taxon>Fagaceae</taxon>
        <taxon>Castanea</taxon>
    </lineage>
</organism>
<sequence length="719" mass="79140">MSLTKRSSPSPPQPGGSTHELKHRVITCLNKLSDRDTLAVATSELESIAKSLNCESFSPFLSCLHNTDASSKSPVRKQCVSLLALLSHSHGDSLSPFLSKMISTVLRRLRDPDSAVRSACVDAVTAMSLKITKPPFAAFFKPLIDSVSLEQDLNAQIGSALCLAAAIEASPEPEVEVLRKSLPRLGKLAKSEGFKAKAALLVLIGSVVGVGGASSRVVLDWLVPCVVEFLSSEDWAVRKAAAEALGKVAVAEKELAAEHKALCLSSLESRRFDKVKVVRETMNLTLELWKDVHGISEDVPVSSQSKSSSPDNVSGRCFPPISKSSNDDGYKTPKPKKTVPTNRSPPSNDSLVTPTKRESSPKSNDRNSSAAMIRKVDHKKPSRWKIEVAVPNSLSLKVACEDDIKRSDFERLESGENENSGNSKPETKRVLFGKIRDEKVHKFGGLRSGSRVVPFQDDQDADLGDVVSNTVEEVDENSKEAEEVSLICEQLLQIENQQSNLLELLQRFIGSSQIGINSLESRVHGLEMALDEISHDLALSSGRIPNSDSAENTCCKLPGAEFLSSKFWRRAEGRYSSSRFPSSGSIPSPSAMHTIPNKDGSTESYERVSQRFQHQNRFETVANPLVDESDDSRRILRRYSKNMPRNTVQDVERHREPEQQIICLVGIEFQCQISAVSSTIGHKFKNDREQIWLLIKSAIEVCECDISDSKQESRAIYFL</sequence>
<feature type="repeat" description="HEAT" evidence="1">
    <location>
        <begin position="222"/>
        <end position="260"/>
    </location>
</feature>
<dbReference type="InterPro" id="IPR057600">
    <property type="entry name" value="TORTIFOLIA1/SINE1-2_N"/>
</dbReference>
<dbReference type="SUPFAM" id="SSF48371">
    <property type="entry name" value="ARM repeat"/>
    <property type="match status" value="1"/>
</dbReference>
<proteinExistence type="predicted"/>